<keyword evidence="2" id="KW-0813">Transport</keyword>
<dbReference type="RefSeq" id="WP_124563803.1">
    <property type="nucleotide sequence ID" value="NZ_JARRRY010000001.1"/>
</dbReference>
<dbReference type="PANTHER" id="PTHR42948">
    <property type="entry name" value="TRANSPORTER"/>
    <property type="match status" value="1"/>
</dbReference>
<dbReference type="CDD" id="cd10336">
    <property type="entry name" value="SLC6sbd_Tyt1-Like"/>
    <property type="match status" value="1"/>
</dbReference>
<feature type="transmembrane region" description="Helical" evidence="6">
    <location>
        <begin position="12"/>
        <end position="30"/>
    </location>
</feature>
<keyword evidence="8" id="KW-1185">Reference proteome</keyword>
<dbReference type="InterPro" id="IPR000175">
    <property type="entry name" value="Na/ntran_symport"/>
</dbReference>
<feature type="transmembrane region" description="Helical" evidence="6">
    <location>
        <begin position="379"/>
        <end position="396"/>
    </location>
</feature>
<evidence type="ECO:0000313" key="7">
    <source>
        <dbReference type="EMBL" id="MDG5752704.1"/>
    </source>
</evidence>
<dbReference type="PRINTS" id="PR00176">
    <property type="entry name" value="NANEUSMPORT"/>
</dbReference>
<evidence type="ECO:0000256" key="6">
    <source>
        <dbReference type="SAM" id="Phobius"/>
    </source>
</evidence>
<keyword evidence="5 6" id="KW-0472">Membrane</keyword>
<dbReference type="Proteomes" id="UP001218246">
    <property type="component" value="Unassembled WGS sequence"/>
</dbReference>
<feature type="transmembrane region" description="Helical" evidence="6">
    <location>
        <begin position="85"/>
        <end position="118"/>
    </location>
</feature>
<feature type="transmembrane region" description="Helical" evidence="6">
    <location>
        <begin position="214"/>
        <end position="239"/>
    </location>
</feature>
<protein>
    <submittedName>
        <fullName evidence="7">Sodium-dependent transporter</fullName>
    </submittedName>
</protein>
<dbReference type="Pfam" id="PF00209">
    <property type="entry name" value="SNF"/>
    <property type="match status" value="2"/>
</dbReference>
<dbReference type="InterPro" id="IPR047218">
    <property type="entry name" value="YocR/YhdH-like"/>
</dbReference>
<evidence type="ECO:0000256" key="3">
    <source>
        <dbReference type="ARBA" id="ARBA00022692"/>
    </source>
</evidence>
<feature type="transmembrane region" description="Helical" evidence="6">
    <location>
        <begin position="417"/>
        <end position="442"/>
    </location>
</feature>
<gene>
    <name evidence="7" type="ORF">P6P90_01650</name>
</gene>
<dbReference type="NCBIfam" id="NF037979">
    <property type="entry name" value="Na_transp"/>
    <property type="match status" value="1"/>
</dbReference>
<feature type="transmembrane region" description="Helical" evidence="6">
    <location>
        <begin position="138"/>
        <end position="160"/>
    </location>
</feature>
<evidence type="ECO:0000256" key="2">
    <source>
        <dbReference type="ARBA" id="ARBA00022448"/>
    </source>
</evidence>
<feature type="transmembrane region" description="Helical" evidence="6">
    <location>
        <begin position="251"/>
        <end position="276"/>
    </location>
</feature>
<name>A0ABT6H1S9_9BACI</name>
<organism evidence="7 8">
    <name type="scientific">Ectobacillus antri</name>
    <dbReference type="NCBI Taxonomy" id="2486280"/>
    <lineage>
        <taxon>Bacteria</taxon>
        <taxon>Bacillati</taxon>
        <taxon>Bacillota</taxon>
        <taxon>Bacilli</taxon>
        <taxon>Bacillales</taxon>
        <taxon>Bacillaceae</taxon>
        <taxon>Ectobacillus</taxon>
    </lineage>
</organism>
<evidence type="ECO:0000313" key="8">
    <source>
        <dbReference type="Proteomes" id="UP001218246"/>
    </source>
</evidence>
<proteinExistence type="predicted"/>
<feature type="transmembrane region" description="Helical" evidence="6">
    <location>
        <begin position="42"/>
        <end position="64"/>
    </location>
</feature>
<sequence>MEKTQQWTSKLGFILASAGAAIGLGAIWKFPYVAGSGGGGAFFLIFILFTLLIGMPLLLAEFVIGRSTQSEAVTAYKKLVPGRLYPWIGRLGVVTSFLVLSFYSVVGGWILLYMYYALSGRLWREVSDFETLFGQTIANPYSAVIAQGIFLAITIFIVSRGVEKGIEKANKYMMPALFILFLLLIGRSLTLDGAMEGVTFILKPDFSKLTAEGILYAMGQSFFSLTVGASVMVTYSSYLRKEESLVKSATSIVGLTLFITVLAGLAIFPGVFALGMKPTEGPGLLFIVLPAVFEQIPMGSIFFLAFLLLFFFATITSAVSMLEIVVAAAGGHQAERRPRLSILLGTLIFMVGIPSALSFGVMEEIKIFNKTVFDVVDYIVSNILLPLGVLSISLFVPAKMKRTVLKAELGVTKQGQVLFNIWFYLLKYVAPITVIVVFLHALQIL</sequence>
<feature type="transmembrane region" description="Helical" evidence="6">
    <location>
        <begin position="296"/>
        <end position="328"/>
    </location>
</feature>
<feature type="transmembrane region" description="Helical" evidence="6">
    <location>
        <begin position="172"/>
        <end position="194"/>
    </location>
</feature>
<evidence type="ECO:0000256" key="4">
    <source>
        <dbReference type="ARBA" id="ARBA00022989"/>
    </source>
</evidence>
<accession>A0ABT6H1S9</accession>
<dbReference type="InterPro" id="IPR037272">
    <property type="entry name" value="SNS_sf"/>
</dbReference>
<keyword evidence="3 6" id="KW-0812">Transmembrane</keyword>
<keyword evidence="4 6" id="KW-1133">Transmembrane helix</keyword>
<dbReference type="PROSITE" id="PS50267">
    <property type="entry name" value="NA_NEUROTRAN_SYMP_3"/>
    <property type="match status" value="1"/>
</dbReference>
<dbReference type="SUPFAM" id="SSF161070">
    <property type="entry name" value="SNF-like"/>
    <property type="match status" value="1"/>
</dbReference>
<comment type="caution">
    <text evidence="7">The sequence shown here is derived from an EMBL/GenBank/DDBJ whole genome shotgun (WGS) entry which is preliminary data.</text>
</comment>
<comment type="subcellular location">
    <subcellularLocation>
        <location evidence="1">Membrane</location>
        <topology evidence="1">Multi-pass membrane protein</topology>
    </subcellularLocation>
</comment>
<feature type="transmembrane region" description="Helical" evidence="6">
    <location>
        <begin position="340"/>
        <end position="359"/>
    </location>
</feature>
<dbReference type="EMBL" id="JARULN010000001">
    <property type="protein sequence ID" value="MDG5752704.1"/>
    <property type="molecule type" value="Genomic_DNA"/>
</dbReference>
<dbReference type="PANTHER" id="PTHR42948:SF1">
    <property type="entry name" value="TRANSPORTER"/>
    <property type="match status" value="1"/>
</dbReference>
<reference evidence="7 8" key="1">
    <citation type="submission" date="2023-04" db="EMBL/GenBank/DDBJ databases">
        <title>Ectobacillus antri isolated from activated sludge.</title>
        <authorList>
            <person name="Yan P."/>
            <person name="Liu X."/>
        </authorList>
    </citation>
    <scope>NUCLEOTIDE SEQUENCE [LARGE SCALE GENOMIC DNA]</scope>
    <source>
        <strain evidence="7 8">C18H</strain>
    </source>
</reference>
<evidence type="ECO:0000256" key="1">
    <source>
        <dbReference type="ARBA" id="ARBA00004141"/>
    </source>
</evidence>
<evidence type="ECO:0000256" key="5">
    <source>
        <dbReference type="ARBA" id="ARBA00023136"/>
    </source>
</evidence>